<comment type="caution">
    <text evidence="2">The sequence shown here is derived from an EMBL/GenBank/DDBJ whole genome shotgun (WGS) entry which is preliminary data.</text>
</comment>
<dbReference type="SUPFAM" id="SSF82171">
    <property type="entry name" value="DPP6 N-terminal domain-like"/>
    <property type="match status" value="1"/>
</dbReference>
<protein>
    <recommendedName>
        <fullName evidence="4">F-box domain-containing protein</fullName>
    </recommendedName>
</protein>
<accession>A0AAD7K3S0</accession>
<evidence type="ECO:0000256" key="1">
    <source>
        <dbReference type="SAM" id="MobiDB-lite"/>
    </source>
</evidence>
<keyword evidence="3" id="KW-1185">Reference proteome</keyword>
<proteinExistence type="predicted"/>
<reference evidence="2" key="1">
    <citation type="submission" date="2023-03" db="EMBL/GenBank/DDBJ databases">
        <title>Massive genome expansion in bonnet fungi (Mycena s.s.) driven by repeated elements and novel gene families across ecological guilds.</title>
        <authorList>
            <consortium name="Lawrence Berkeley National Laboratory"/>
            <person name="Harder C.B."/>
            <person name="Miyauchi S."/>
            <person name="Viragh M."/>
            <person name="Kuo A."/>
            <person name="Thoen E."/>
            <person name="Andreopoulos B."/>
            <person name="Lu D."/>
            <person name="Skrede I."/>
            <person name="Drula E."/>
            <person name="Henrissat B."/>
            <person name="Morin E."/>
            <person name="Kohler A."/>
            <person name="Barry K."/>
            <person name="LaButti K."/>
            <person name="Morin E."/>
            <person name="Salamov A."/>
            <person name="Lipzen A."/>
            <person name="Mereny Z."/>
            <person name="Hegedus B."/>
            <person name="Baldrian P."/>
            <person name="Stursova M."/>
            <person name="Weitz H."/>
            <person name="Taylor A."/>
            <person name="Grigoriev I.V."/>
            <person name="Nagy L.G."/>
            <person name="Martin F."/>
            <person name="Kauserud H."/>
        </authorList>
    </citation>
    <scope>NUCLEOTIDE SEQUENCE</scope>
    <source>
        <strain evidence="2">CBHHK188m</strain>
    </source>
</reference>
<dbReference type="AlphaFoldDB" id="A0AAD7K3S0"/>
<feature type="region of interest" description="Disordered" evidence="1">
    <location>
        <begin position="476"/>
        <end position="496"/>
    </location>
</feature>
<dbReference type="InterPro" id="IPR036047">
    <property type="entry name" value="F-box-like_dom_sf"/>
</dbReference>
<evidence type="ECO:0000313" key="3">
    <source>
        <dbReference type="Proteomes" id="UP001215280"/>
    </source>
</evidence>
<name>A0AAD7K3S0_9AGAR</name>
<dbReference type="EMBL" id="JARJLG010000010">
    <property type="protein sequence ID" value="KAJ7777696.1"/>
    <property type="molecule type" value="Genomic_DNA"/>
</dbReference>
<evidence type="ECO:0008006" key="4">
    <source>
        <dbReference type="Google" id="ProtNLM"/>
    </source>
</evidence>
<dbReference type="SUPFAM" id="SSF81383">
    <property type="entry name" value="F-box domain"/>
    <property type="match status" value="1"/>
</dbReference>
<evidence type="ECO:0000313" key="2">
    <source>
        <dbReference type="EMBL" id="KAJ7777696.1"/>
    </source>
</evidence>
<gene>
    <name evidence="2" type="ORF">DFH07DRAFT_797561</name>
</gene>
<organism evidence="2 3">
    <name type="scientific">Mycena maculata</name>
    <dbReference type="NCBI Taxonomy" id="230809"/>
    <lineage>
        <taxon>Eukaryota</taxon>
        <taxon>Fungi</taxon>
        <taxon>Dikarya</taxon>
        <taxon>Basidiomycota</taxon>
        <taxon>Agaricomycotina</taxon>
        <taxon>Agaricomycetes</taxon>
        <taxon>Agaricomycetidae</taxon>
        <taxon>Agaricales</taxon>
        <taxon>Marasmiineae</taxon>
        <taxon>Mycenaceae</taxon>
        <taxon>Mycena</taxon>
    </lineage>
</organism>
<sequence>MPTTIAGLEQDVVLYILGFCDIYTVLSVSRVNRHLHIAASVKQLWISLVNDLRRCGLMEVPPSYTPSQYTTTKLQEQVKRLLTGPETWLLPPPSPPALACEIVIPTQANMTKYRQDGRVQVQLINGGRYVIIMTRPVDNPATIEVWDVAGTRCIWTRTENIERFSVDPAINGNQLVLALVFRDISDFSSRLEVVQIDPSSGMFRVFAAIPLPRYSFVPDISLAGDLVVVSVVEPGWQLEILVIDWRAQRYVLLNELGGTRPVVRIIPGHLVVITRDTGPTHLLVYATVAFSSDWRSVCDSDPFHARLRIQKLTPLVDETLEFQNDHPAPTSVTLVMTITESPIRHGVYRIAIYASEVLQASATVFVYECVMISPNSIRCALKSVTPAGPGMQLQGFTYSGYSVSKEPGYPVYRMCNTQDFNDRSTSSITLAPLRECVWRDLSPYSCVITSLLPSSVVLRLRRTRPLVLVQYDSPWPQHSPPTPNTTNYGPCALPPV</sequence>
<dbReference type="Proteomes" id="UP001215280">
    <property type="component" value="Unassembled WGS sequence"/>
</dbReference>